<name>A0A6C0F4V0_9ZZZZ</name>
<dbReference type="AlphaFoldDB" id="A0A6C0F4V0"/>
<sequence>MSTRKNRKATKNDYIVAIPSYNRSDVISNKTLKTLAEGGVPAKQIYIFVANKAEYQKYLGAVSKDLYGKLVIGKKGITNQRRFIVNYLPEGQMVVSVDDDVEGLFRKKSDKVLEKITDLHLFFKDAFDRLKEEKLYLWGVYPVLNPFFMKDTVTTDFKFVIGCIYGFINRHTKTIKPSRQSDQKEDVEQSIKYFIKDGGVLRYNNVSFKAKKHAPGGLGVTADRLEANKSAAKYLQKTYPEFVSIFTRDNGMTEVKTARINRIQKE</sequence>
<reference evidence="1" key="1">
    <citation type="journal article" date="2020" name="Nature">
        <title>Giant virus diversity and host interactions through global metagenomics.</title>
        <authorList>
            <person name="Schulz F."/>
            <person name="Roux S."/>
            <person name="Paez-Espino D."/>
            <person name="Jungbluth S."/>
            <person name="Walsh D.A."/>
            <person name="Denef V.J."/>
            <person name="McMahon K.D."/>
            <person name="Konstantinidis K.T."/>
            <person name="Eloe-Fadrosh E.A."/>
            <person name="Kyrpides N.C."/>
            <person name="Woyke T."/>
        </authorList>
    </citation>
    <scope>NUCLEOTIDE SEQUENCE</scope>
    <source>
        <strain evidence="1">GVMAG-M-3300009180-1</strain>
    </source>
</reference>
<protein>
    <recommendedName>
        <fullName evidence="2">Glycosyltransferase</fullName>
    </recommendedName>
</protein>
<evidence type="ECO:0000313" key="1">
    <source>
        <dbReference type="EMBL" id="QHT35100.1"/>
    </source>
</evidence>
<proteinExistence type="predicted"/>
<organism evidence="1">
    <name type="scientific">viral metagenome</name>
    <dbReference type="NCBI Taxonomy" id="1070528"/>
    <lineage>
        <taxon>unclassified sequences</taxon>
        <taxon>metagenomes</taxon>
        <taxon>organismal metagenomes</taxon>
    </lineage>
</organism>
<evidence type="ECO:0008006" key="2">
    <source>
        <dbReference type="Google" id="ProtNLM"/>
    </source>
</evidence>
<dbReference type="EMBL" id="MN739013">
    <property type="protein sequence ID" value="QHT35100.1"/>
    <property type="molecule type" value="Genomic_DNA"/>
</dbReference>
<accession>A0A6C0F4V0</accession>